<dbReference type="SMART" id="SM00065">
    <property type="entry name" value="GAF"/>
    <property type="match status" value="1"/>
</dbReference>
<feature type="domain" description="PAS" evidence="5">
    <location>
        <begin position="437"/>
        <end position="483"/>
    </location>
</feature>
<evidence type="ECO:0000259" key="7">
    <source>
        <dbReference type="PROSITE" id="PS50883"/>
    </source>
</evidence>
<dbReference type="Gene3D" id="3.40.50.2300">
    <property type="match status" value="1"/>
</dbReference>
<dbReference type="InterPro" id="IPR001789">
    <property type="entry name" value="Sig_transdc_resp-reg_receiver"/>
</dbReference>
<dbReference type="InterPro" id="IPR001633">
    <property type="entry name" value="EAL_dom"/>
</dbReference>
<evidence type="ECO:0000259" key="5">
    <source>
        <dbReference type="PROSITE" id="PS50112"/>
    </source>
</evidence>
<keyword evidence="2" id="KW-0418">Kinase</keyword>
<dbReference type="GO" id="GO:0000160">
    <property type="term" value="P:phosphorelay signal transduction system"/>
    <property type="evidence" value="ECO:0007669"/>
    <property type="project" value="InterPro"/>
</dbReference>
<dbReference type="InterPro" id="IPR011006">
    <property type="entry name" value="CheY-like_superfamily"/>
</dbReference>
<dbReference type="SMART" id="SM00086">
    <property type="entry name" value="PAC"/>
    <property type="match status" value="1"/>
</dbReference>
<evidence type="ECO:0000313" key="9">
    <source>
        <dbReference type="EMBL" id="ATQ78342.1"/>
    </source>
</evidence>
<dbReference type="SUPFAM" id="SSF55781">
    <property type="entry name" value="GAF domain-like"/>
    <property type="match status" value="1"/>
</dbReference>
<dbReference type="Gene3D" id="3.30.450.20">
    <property type="entry name" value="PAS domain"/>
    <property type="match status" value="1"/>
</dbReference>
<evidence type="ECO:0000259" key="8">
    <source>
        <dbReference type="PROSITE" id="PS50887"/>
    </source>
</evidence>
<dbReference type="Pfam" id="PF00990">
    <property type="entry name" value="GGDEF"/>
    <property type="match status" value="1"/>
</dbReference>
<evidence type="ECO:0000259" key="4">
    <source>
        <dbReference type="PROSITE" id="PS50110"/>
    </source>
</evidence>
<keyword evidence="10" id="KW-1185">Reference proteome</keyword>
<dbReference type="InterPro" id="IPR052155">
    <property type="entry name" value="Biofilm_reg_signaling"/>
</dbReference>
<dbReference type="Gene3D" id="3.30.70.270">
    <property type="match status" value="1"/>
</dbReference>
<dbReference type="PANTHER" id="PTHR44757">
    <property type="entry name" value="DIGUANYLATE CYCLASE DGCP"/>
    <property type="match status" value="1"/>
</dbReference>
<dbReference type="InterPro" id="IPR000014">
    <property type="entry name" value="PAS"/>
</dbReference>
<keyword evidence="3" id="KW-0597">Phosphoprotein</keyword>
<dbReference type="NCBIfam" id="TIGR00229">
    <property type="entry name" value="sensory_box"/>
    <property type="match status" value="1"/>
</dbReference>
<dbReference type="InterPro" id="IPR035965">
    <property type="entry name" value="PAS-like_dom_sf"/>
</dbReference>
<dbReference type="NCBIfam" id="TIGR00254">
    <property type="entry name" value="GGDEF"/>
    <property type="match status" value="1"/>
</dbReference>
<dbReference type="AlphaFoldDB" id="A0A2D2DTN5"/>
<feature type="domain" description="EAL" evidence="7">
    <location>
        <begin position="736"/>
        <end position="990"/>
    </location>
</feature>
<dbReference type="SUPFAM" id="SSF52172">
    <property type="entry name" value="CheY-like"/>
    <property type="match status" value="1"/>
</dbReference>
<dbReference type="SUPFAM" id="SSF55073">
    <property type="entry name" value="Nucleotide cyclase"/>
    <property type="match status" value="1"/>
</dbReference>
<dbReference type="GO" id="GO:0016301">
    <property type="term" value="F:kinase activity"/>
    <property type="evidence" value="ECO:0007669"/>
    <property type="project" value="UniProtKB-KW"/>
</dbReference>
<feature type="modified residue" description="4-aspartylphosphate" evidence="3">
    <location>
        <position position="111"/>
    </location>
</feature>
<dbReference type="PROSITE" id="PS50110">
    <property type="entry name" value="RESPONSE_REGULATORY"/>
    <property type="match status" value="1"/>
</dbReference>
<dbReference type="EMBL" id="CP024608">
    <property type="protein sequence ID" value="ATQ78342.1"/>
    <property type="molecule type" value="Genomic_DNA"/>
</dbReference>
<dbReference type="InterPro" id="IPR029016">
    <property type="entry name" value="GAF-like_dom_sf"/>
</dbReference>
<dbReference type="CDD" id="cd01948">
    <property type="entry name" value="EAL"/>
    <property type="match status" value="1"/>
</dbReference>
<dbReference type="SMART" id="SM00267">
    <property type="entry name" value="GGDEF"/>
    <property type="match status" value="1"/>
</dbReference>
<dbReference type="SMART" id="SM00052">
    <property type="entry name" value="EAL"/>
    <property type="match status" value="1"/>
</dbReference>
<feature type="domain" description="GGDEF" evidence="8">
    <location>
        <begin position="594"/>
        <end position="727"/>
    </location>
</feature>
<dbReference type="CDD" id="cd00130">
    <property type="entry name" value="PAS"/>
    <property type="match status" value="1"/>
</dbReference>
<dbReference type="PROSITE" id="PS50113">
    <property type="entry name" value="PAC"/>
    <property type="match status" value="1"/>
</dbReference>
<dbReference type="InterPro" id="IPR001610">
    <property type="entry name" value="PAC"/>
</dbReference>
<dbReference type="SUPFAM" id="SSF141868">
    <property type="entry name" value="EAL domain-like"/>
    <property type="match status" value="1"/>
</dbReference>
<dbReference type="Pfam" id="PF00072">
    <property type="entry name" value="Response_reg"/>
    <property type="match status" value="1"/>
</dbReference>
<gene>
    <name evidence="9" type="ORF">CR152_30415</name>
</gene>
<dbReference type="Pfam" id="PF13426">
    <property type="entry name" value="PAS_9"/>
    <property type="match status" value="1"/>
</dbReference>
<dbReference type="Pfam" id="PF01590">
    <property type="entry name" value="GAF"/>
    <property type="match status" value="1"/>
</dbReference>
<organism evidence="9 10">
    <name type="scientific">Massilia violaceinigra</name>
    <dbReference type="NCBI Taxonomy" id="2045208"/>
    <lineage>
        <taxon>Bacteria</taxon>
        <taxon>Pseudomonadati</taxon>
        <taxon>Pseudomonadota</taxon>
        <taxon>Betaproteobacteria</taxon>
        <taxon>Burkholderiales</taxon>
        <taxon>Oxalobacteraceae</taxon>
        <taxon>Telluria group</taxon>
        <taxon>Massilia</taxon>
    </lineage>
</organism>
<dbReference type="PANTHER" id="PTHR44757:SF2">
    <property type="entry name" value="BIOFILM ARCHITECTURE MAINTENANCE PROTEIN MBAA"/>
    <property type="match status" value="1"/>
</dbReference>
<feature type="domain" description="PAC" evidence="6">
    <location>
        <begin position="510"/>
        <end position="562"/>
    </location>
</feature>
<dbReference type="Gene3D" id="3.30.450.40">
    <property type="match status" value="1"/>
</dbReference>
<dbReference type="KEGG" id="mass:CR152_30415"/>
<dbReference type="InterPro" id="IPR000160">
    <property type="entry name" value="GGDEF_dom"/>
</dbReference>
<dbReference type="InterPro" id="IPR000700">
    <property type="entry name" value="PAS-assoc_C"/>
</dbReference>
<dbReference type="CDD" id="cd01949">
    <property type="entry name" value="GGDEF"/>
    <property type="match status" value="1"/>
</dbReference>
<dbReference type="InterPro" id="IPR035919">
    <property type="entry name" value="EAL_sf"/>
</dbReference>
<name>A0A2D2DTN5_9BURK</name>
<dbReference type="SMART" id="SM00091">
    <property type="entry name" value="PAS"/>
    <property type="match status" value="1"/>
</dbReference>
<dbReference type="FunFam" id="3.20.20.450:FF:000001">
    <property type="entry name" value="Cyclic di-GMP phosphodiesterase yahA"/>
    <property type="match status" value="1"/>
</dbReference>
<dbReference type="InterPro" id="IPR029787">
    <property type="entry name" value="Nucleotide_cyclase"/>
</dbReference>
<dbReference type="PROSITE" id="PS50883">
    <property type="entry name" value="EAL"/>
    <property type="match status" value="1"/>
</dbReference>
<sequence length="1014" mass="108886">MLRFSNRSETNPESARRPALLSLQASPSVLLHAGAMPGATDASTSPLSPHTIPAPGAWRMSTILIVDDRPSNRRYLSALLGHTGHRLLEAYDGAHALAQVRTERPDLIITDILMPAMDGYEFVQQLRADPELAATRVIFYSAIYAVSETTALARSCGVTRVLAKPADPEDILAAVHGELGLSGSAGMHDQGPPPDDGAPVLSADLGSSIDDALVSARQALGALLQRHGATDAALGADLNTLVGERMSGLRSLAARLGAMEEMSLRLTGERNADAMIGVFLQAAGAILDADCVAVCLLDSGEQRVRHLAARGVDSALLAGRALDTRQLPGTLLQQPLALRLQDGAALPEGHPAVDGFLGLAIRDRNHLYGWMYCARAPGATPFSHEDERIGVTLGAQLAVAYENLGLYEVVQRHAAQLQLEAAARLQADRALRDSEQRLRLSARILESTQESIMMTDAQGAIIAVNPAFEHITGYSEAEVVGRNPRLLQSGRHDSAFYRAIWASLTASGQWRGEITNRRKNGQVYPERISINAVRGANGAVDAYVSVSSDISALKAAHHQVDFLSNHDPLTLLPNRSVLVDRMQQAIASARHGDRQIALLLFNIDRLQRINDSLGHEAGDALLREVARRAGMLAGPADSLAHLGSDEFVLLLTECLDSDAIIVAVRRLIDEIAQPFHADGHELIVTTSVGISIYPRDGANPSELLKAADVALSHMKDAGRNGFRFFKGEMNAHALRWMALETHLRRAIERNELSLHYQPQVALGSGRMCSMEALLRWSSPELGQVGPGDFIALAEDTGLILPIGNWVIRQACMQNKAWQDAGLPPLRVAVNVSAHQFTAGTVPAVVREALRESGLDARYLEIELTESVMMRDSEAAEKQLAELTDMGVSISLDDFGTGYSSLGYLSRFMLDKLKIDQSFVRNIISDPRSAAIAQATIALAHGLSLTVVAEGVETAEQLAFLQRIGCDEVQGYLFSRPLAADAMALLMASDARLALPPPLPASLPGSLPGSLPASP</sequence>
<evidence type="ECO:0000256" key="2">
    <source>
        <dbReference type="ARBA" id="ARBA00022777"/>
    </source>
</evidence>
<evidence type="ECO:0000256" key="3">
    <source>
        <dbReference type="PROSITE-ProRule" id="PRU00169"/>
    </source>
</evidence>
<proteinExistence type="predicted"/>
<dbReference type="InterPro" id="IPR003018">
    <property type="entry name" value="GAF"/>
</dbReference>
<dbReference type="InterPro" id="IPR043128">
    <property type="entry name" value="Rev_trsase/Diguanyl_cyclase"/>
</dbReference>
<dbReference type="Gene3D" id="3.20.20.450">
    <property type="entry name" value="EAL domain"/>
    <property type="match status" value="1"/>
</dbReference>
<dbReference type="SUPFAM" id="SSF55785">
    <property type="entry name" value="PYP-like sensor domain (PAS domain)"/>
    <property type="match status" value="1"/>
</dbReference>
<accession>A0A2D2DTN5</accession>
<dbReference type="PROSITE" id="PS50112">
    <property type="entry name" value="PAS"/>
    <property type="match status" value="1"/>
</dbReference>
<dbReference type="Pfam" id="PF00563">
    <property type="entry name" value="EAL"/>
    <property type="match status" value="1"/>
</dbReference>
<evidence type="ECO:0000259" key="6">
    <source>
        <dbReference type="PROSITE" id="PS50113"/>
    </source>
</evidence>
<protein>
    <submittedName>
        <fullName evidence="9">Diguanylate cyclase</fullName>
    </submittedName>
</protein>
<feature type="domain" description="Response regulatory" evidence="4">
    <location>
        <begin position="62"/>
        <end position="179"/>
    </location>
</feature>
<keyword evidence="1" id="KW-0808">Transferase</keyword>
<evidence type="ECO:0000313" key="10">
    <source>
        <dbReference type="Proteomes" id="UP000229897"/>
    </source>
</evidence>
<dbReference type="SMART" id="SM00448">
    <property type="entry name" value="REC"/>
    <property type="match status" value="1"/>
</dbReference>
<evidence type="ECO:0000256" key="1">
    <source>
        <dbReference type="ARBA" id="ARBA00022679"/>
    </source>
</evidence>
<reference evidence="9" key="1">
    <citation type="submission" date="2017-10" db="EMBL/GenBank/DDBJ databases">
        <title>Massilia psychrophilum sp. nov., a novel purple-pigmented bacterium isolated from Tianshan glacier, Xinjiang Municipality, China.</title>
        <authorList>
            <person name="Wang H."/>
        </authorList>
    </citation>
    <scope>NUCLEOTIDE SEQUENCE [LARGE SCALE GENOMIC DNA]</scope>
    <source>
        <strain evidence="9">B2</strain>
    </source>
</reference>
<dbReference type="PROSITE" id="PS50887">
    <property type="entry name" value="GGDEF"/>
    <property type="match status" value="1"/>
</dbReference>
<dbReference type="Proteomes" id="UP000229897">
    <property type="component" value="Chromosome"/>
</dbReference>